<comment type="caution">
    <text evidence="2">The sequence shown here is derived from an EMBL/GenBank/DDBJ whole genome shotgun (WGS) entry which is preliminary data.</text>
</comment>
<dbReference type="Pfam" id="PF17963">
    <property type="entry name" value="Big_9"/>
    <property type="match status" value="1"/>
</dbReference>
<gene>
    <name evidence="2" type="ORF">Q8W34_11830</name>
</gene>
<dbReference type="Proteomes" id="UP001177212">
    <property type="component" value="Unassembled WGS sequence"/>
</dbReference>
<dbReference type="PROSITE" id="PS51257">
    <property type="entry name" value="PROKAR_LIPOPROTEIN"/>
    <property type="match status" value="1"/>
</dbReference>
<accession>A0ABT9FEV8</accession>
<proteinExistence type="predicted"/>
<reference evidence="2" key="1">
    <citation type="submission" date="2023-07" db="EMBL/GenBank/DDBJ databases">
        <title>Genome content predicts the carbon catabolic preferences of heterotrophic bacteria.</title>
        <authorList>
            <person name="Gralka M."/>
        </authorList>
    </citation>
    <scope>NUCLEOTIDE SEQUENCE</scope>
    <source>
        <strain evidence="2">4G09</strain>
    </source>
</reference>
<dbReference type="RefSeq" id="WP_203987420.1">
    <property type="nucleotide sequence ID" value="NZ_JAUYVT010000010.1"/>
</dbReference>
<keyword evidence="3" id="KW-1185">Reference proteome</keyword>
<organism evidence="2 3">
    <name type="scientific">Pseudoalteromonas marina</name>
    <dbReference type="NCBI Taxonomy" id="267375"/>
    <lineage>
        <taxon>Bacteria</taxon>
        <taxon>Pseudomonadati</taxon>
        <taxon>Pseudomonadota</taxon>
        <taxon>Gammaproteobacteria</taxon>
        <taxon>Alteromonadales</taxon>
        <taxon>Pseudoalteromonadaceae</taxon>
        <taxon>Pseudoalteromonas</taxon>
    </lineage>
</organism>
<dbReference type="Gene3D" id="2.60.40.3440">
    <property type="match status" value="1"/>
</dbReference>
<evidence type="ECO:0000256" key="1">
    <source>
        <dbReference type="SAM" id="MobiDB-lite"/>
    </source>
</evidence>
<evidence type="ECO:0000313" key="3">
    <source>
        <dbReference type="Proteomes" id="UP001177212"/>
    </source>
</evidence>
<dbReference type="EMBL" id="JAUYVT010000010">
    <property type="protein sequence ID" value="MDP2565324.1"/>
    <property type="molecule type" value="Genomic_DNA"/>
</dbReference>
<protein>
    <submittedName>
        <fullName evidence="2">Ig-like domain-containing protein</fullName>
    </submittedName>
</protein>
<name>A0ABT9FEV8_9GAMM</name>
<evidence type="ECO:0000313" key="2">
    <source>
        <dbReference type="EMBL" id="MDP2565324.1"/>
    </source>
</evidence>
<sequence length="167" mass="17861">MQHLKITHIGILLSALTLGACSNDDDNKKPLPVVNTAPSVSDIMLTTQTEVNITDSLTAIDKEGDSLTYSLVSEPSLGMVNIDADGNFTYTPNKEVTGTDSFTFGVSDGVNSQVSAMVNITIEALQVDFAQFTSDAFNQAPNAEPLSVNGREFTNKDTDINNLISNQ</sequence>
<feature type="region of interest" description="Disordered" evidence="1">
    <location>
        <begin position="148"/>
        <end position="167"/>
    </location>
</feature>